<keyword evidence="2" id="KW-0012">Acyltransferase</keyword>
<dbReference type="RefSeq" id="WP_212520758.1">
    <property type="nucleotide sequence ID" value="NZ_JAGSOH010000092.1"/>
</dbReference>
<feature type="domain" description="BioF2-like acetyltransferase" evidence="1">
    <location>
        <begin position="168"/>
        <end position="314"/>
    </location>
</feature>
<evidence type="ECO:0000313" key="2">
    <source>
        <dbReference type="EMBL" id="MBR7829625.1"/>
    </source>
</evidence>
<reference evidence="2" key="1">
    <citation type="submission" date="2021-04" db="EMBL/GenBank/DDBJ databases">
        <title>Genome based classification of Actinospica acidithermotolerans sp. nov., an actinobacterium isolated from an Indonesian hot spring.</title>
        <authorList>
            <person name="Kusuma A.B."/>
            <person name="Putra K.E."/>
            <person name="Nafisah S."/>
            <person name="Loh J."/>
            <person name="Nouioui I."/>
            <person name="Goodfellow M."/>
        </authorList>
    </citation>
    <scope>NUCLEOTIDE SEQUENCE</scope>
    <source>
        <strain evidence="2">MGRD01-02</strain>
    </source>
</reference>
<protein>
    <submittedName>
        <fullName evidence="2">GNAT family N-acetyltransferase</fullName>
        <ecNumber evidence="2">2.3.1.-</ecNumber>
    </submittedName>
</protein>
<dbReference type="InterPro" id="IPR038740">
    <property type="entry name" value="BioF2-like_GNAT_dom"/>
</dbReference>
<comment type="caution">
    <text evidence="2">The sequence shown here is derived from an EMBL/GenBank/DDBJ whole genome shotgun (WGS) entry which is preliminary data.</text>
</comment>
<sequence>MADVEVIAESGTAILDTGTWGAFAAAEGTVFHTGRFLRSWWHHRSAGNPEARLVTAKVVGDGRVLGQCAFELAGHVLSFAGGQDVVDYMGPIALAGREAEVADALTRWAFDELEWSRAHFSGLAGDAAMTRAITDAVKRLAPGAIIEPYDSAPRIDEAPQGYLSLLNAKRRADVLRKRNRLAEVVGGLELVDSTPATVCGSLERLLAWKAGASPATSEFVAEYGGFMRRLASDLAAVDAGRVVELHAGGRPVAAVVVLRHRSTAYIYNMAYDMALTADGHAGLAPGVVLVSMLIERSLEAGLRFDFLKGAQDYKLRLGGVPVDLIGISVAR</sequence>
<dbReference type="AlphaFoldDB" id="A0A941EB95"/>
<accession>A0A941EB95</accession>
<organism evidence="2 3">
    <name type="scientific">Actinospica acidithermotolerans</name>
    <dbReference type="NCBI Taxonomy" id="2828514"/>
    <lineage>
        <taxon>Bacteria</taxon>
        <taxon>Bacillati</taxon>
        <taxon>Actinomycetota</taxon>
        <taxon>Actinomycetes</taxon>
        <taxon>Catenulisporales</taxon>
        <taxon>Actinospicaceae</taxon>
        <taxon>Actinospica</taxon>
    </lineage>
</organism>
<dbReference type="Pfam" id="PF13480">
    <property type="entry name" value="Acetyltransf_6"/>
    <property type="match status" value="1"/>
</dbReference>
<gene>
    <name evidence="2" type="ORF">KDK95_25185</name>
</gene>
<name>A0A941EB95_9ACTN</name>
<dbReference type="EC" id="2.3.1.-" evidence="2"/>
<keyword evidence="3" id="KW-1185">Reference proteome</keyword>
<evidence type="ECO:0000259" key="1">
    <source>
        <dbReference type="Pfam" id="PF13480"/>
    </source>
</evidence>
<evidence type="ECO:0000313" key="3">
    <source>
        <dbReference type="Proteomes" id="UP000676325"/>
    </source>
</evidence>
<dbReference type="InterPro" id="IPR016181">
    <property type="entry name" value="Acyl_CoA_acyltransferase"/>
</dbReference>
<dbReference type="GO" id="GO:0016746">
    <property type="term" value="F:acyltransferase activity"/>
    <property type="evidence" value="ECO:0007669"/>
    <property type="project" value="UniProtKB-KW"/>
</dbReference>
<keyword evidence="2" id="KW-0808">Transferase</keyword>
<dbReference type="EMBL" id="JAGSOH010000092">
    <property type="protein sequence ID" value="MBR7829625.1"/>
    <property type="molecule type" value="Genomic_DNA"/>
</dbReference>
<dbReference type="SUPFAM" id="SSF55729">
    <property type="entry name" value="Acyl-CoA N-acyltransferases (Nat)"/>
    <property type="match status" value="1"/>
</dbReference>
<proteinExistence type="predicted"/>
<dbReference type="Proteomes" id="UP000676325">
    <property type="component" value="Unassembled WGS sequence"/>
</dbReference>